<evidence type="ECO:0000256" key="7">
    <source>
        <dbReference type="ARBA" id="ARBA00022842"/>
    </source>
</evidence>
<dbReference type="NCBIfam" id="TIGR01865">
    <property type="entry name" value="cas_Csn1"/>
    <property type="match status" value="1"/>
</dbReference>
<gene>
    <name evidence="13 16" type="primary">cas9</name>
    <name evidence="16" type="ORF">FGL77_03605</name>
</gene>
<feature type="active site" description="For RuvC-like nuclease domain" evidence="13">
    <location>
        <position position="8"/>
    </location>
</feature>
<feature type="binding site" evidence="13">
    <location>
        <position position="521"/>
    </location>
    <ligand>
        <name>Mg(2+)</name>
        <dbReference type="ChEBI" id="CHEBI:18420"/>
        <label>1</label>
    </ligand>
</feature>
<sequence length="1121" mass="129224">MGYRIGLDVGITSTGYAVLKTDKLGTPYKILTLDSVIYPRAEDPKTGASLAEPRRVKRGLRRRTRRTKFRKQRTQQLFIHSGLLSKSEIEQILATSQTDQSVYELRVAGLDRRLTNSELFRVLYFFIGHRGFKSNRKAELNPENEADKKQMGQLLNSIEEIRKDIAEKGYRTVGELYLKDPKYNDHKRNKGYTDGYLSTPNRQMLVDEIKQILDKQRELGNEKLTDKFYAAYLLGDENRAGIFQAQRDFDEGPGAGPYAGDQIKKMVGKDIFEPTEDRAAKATYTFQYFNLLQKMTSLNYQNTTGDAWHTLNGLDRQAIIGAVFAKAEKPTKTYKPTDFGELRKLLKLPDDARFNLVNYGSLQTQKEIETVEKKTRFVDFKAYHDLVKVLPEEMWQSRQLLDHIGTALTLYSSDKRRRRYFAEELNLPAELIEKLLPLNFSKFGHLSIKSMQNIIPYLEMGQVYSEATTNAGYDFRKKQISKDTIREEITNPVVRRAVTKTIKIVEQIIRRYGKPDGINIELARELGRNFKERGDIQKRQDKNRQTNDKIAAELTELDIPVNGQNIIRYKLYKEQNGIDPYTGDQIPFERAFSEGYEVDHIIPYSISWDDSYTNKVLTSAKCNREKGNRIPMAYLANNEQRLNALTNIADNIIRNFRKRQKLLKQKLSDEELKDWKQRNINDTRFITRVLYNYFRQAIEFNPELEKKQRVLPLNGEVTSKIRGRWGFLKVREDGDLHHAIDATVIAAITPKFIQQVTKYSQHQEVKNNQALWHDAEIKDAEYAAEAQRMDADLFNKIFNGFPLPWPEFRDELLARISDNPAEMMKNRSWNTYTPVEIAKLKPVFVVRLANHKISGPAHLDTIRSAKLFDEKGIVLSRVSITKLKINKKGQVATGDGIYDSENSNNGDKVVYSVIRQALEAHNGSGELAFPDDYLEYMDHGTKKLVRKVRVAKKVSLPVRLKNKAAADNGSMVRIDVFNTGKKFLFVPIYIKDTVERVLPDKAALQHKSVKDWYQITESDQFCFSLYPGDMVHIESKTGIKPKYVNKEAGTDIRPVKDFYGYFDGANIATASIQVRAHDSSYTAGSIGVAGLLKFEKYQVDYFGRYHKVHEKKRQLFVKRDE</sequence>
<feature type="binding site" evidence="13">
    <location>
        <position position="8"/>
    </location>
    <ligand>
        <name>Mg(2+)</name>
        <dbReference type="ChEBI" id="CHEBI:18420"/>
        <label>2</label>
    </ligand>
</feature>
<proteinExistence type="inferred from homology"/>
<evidence type="ECO:0000256" key="14">
    <source>
        <dbReference type="SAM" id="Coils"/>
    </source>
</evidence>
<evidence type="ECO:0000256" key="10">
    <source>
        <dbReference type="ARBA" id="ARBA00023125"/>
    </source>
</evidence>
<evidence type="ECO:0000256" key="12">
    <source>
        <dbReference type="ARBA" id="ARBA00046380"/>
    </source>
</evidence>
<feature type="binding site" evidence="13">
    <location>
        <position position="525"/>
    </location>
    <ligand>
        <name>Mg(2+)</name>
        <dbReference type="ChEBI" id="CHEBI:18420"/>
        <label>2</label>
    </ligand>
</feature>
<feature type="domain" description="HNH Cas9-type" evidence="15">
    <location>
        <begin position="529"/>
        <end position="680"/>
    </location>
</feature>
<keyword evidence="3 13" id="KW-0540">Nuclease</keyword>
<dbReference type="Pfam" id="PF22702">
    <property type="entry name" value="Cas9_RuvC"/>
    <property type="match status" value="1"/>
</dbReference>
<comment type="similarity">
    <text evidence="2">Belongs to the CRISPR-associated protein Cas9 family. Subtype II-A subfamily.</text>
</comment>
<evidence type="ECO:0000313" key="16">
    <source>
        <dbReference type="EMBL" id="QEA52496.1"/>
    </source>
</evidence>
<evidence type="ECO:0000313" key="17">
    <source>
        <dbReference type="Proteomes" id="UP000321772"/>
    </source>
</evidence>
<dbReference type="GO" id="GO:0004519">
    <property type="term" value="F:endonuclease activity"/>
    <property type="evidence" value="ECO:0007669"/>
    <property type="project" value="UniProtKB-UniRule"/>
</dbReference>
<keyword evidence="4 13" id="KW-0479">Metal-binding</keyword>
<feature type="active site" description="Proton acceptor for HNH nuclease domain" evidence="13">
    <location>
        <position position="600"/>
    </location>
</feature>
<dbReference type="AlphaFoldDB" id="A0A5B8TH54"/>
<evidence type="ECO:0000256" key="6">
    <source>
        <dbReference type="ARBA" id="ARBA00022801"/>
    </source>
</evidence>
<dbReference type="InterPro" id="IPR028629">
    <property type="entry name" value="Cas9"/>
</dbReference>
<evidence type="ECO:0000256" key="4">
    <source>
        <dbReference type="ARBA" id="ARBA00022723"/>
    </source>
</evidence>
<organism evidence="16 17">
    <name type="scientific">Loigolactobacillus coryniformis</name>
    <dbReference type="NCBI Taxonomy" id="1610"/>
    <lineage>
        <taxon>Bacteria</taxon>
        <taxon>Bacillati</taxon>
        <taxon>Bacillota</taxon>
        <taxon>Bacilli</taxon>
        <taxon>Lactobacillales</taxon>
        <taxon>Lactobacillaceae</taxon>
        <taxon>Loigolactobacillus</taxon>
    </lineage>
</organism>
<dbReference type="Pfam" id="PF13395">
    <property type="entry name" value="HNH_4"/>
    <property type="match status" value="1"/>
</dbReference>
<feature type="binding site" evidence="13">
    <location>
        <position position="8"/>
    </location>
    <ligand>
        <name>Mg(2+)</name>
        <dbReference type="ChEBI" id="CHEBI:18420"/>
        <label>1</label>
    </ligand>
</feature>
<dbReference type="RefSeq" id="WP_146988334.1">
    <property type="nucleotide sequence ID" value="NZ_CP042392.1"/>
</dbReference>
<keyword evidence="9 13" id="KW-0051">Antiviral defense</keyword>
<keyword evidence="11" id="KW-0464">Manganese</keyword>
<evidence type="ECO:0000256" key="3">
    <source>
        <dbReference type="ARBA" id="ARBA00022722"/>
    </source>
</evidence>
<dbReference type="GO" id="GO:0043571">
    <property type="term" value="P:maintenance of CRISPR repeat elements"/>
    <property type="evidence" value="ECO:0007669"/>
    <property type="project" value="UniProtKB-UniRule"/>
</dbReference>
<dbReference type="InterPro" id="IPR036397">
    <property type="entry name" value="RNaseH_sf"/>
</dbReference>
<accession>A0A5B8TH54</accession>
<keyword evidence="10 13" id="KW-0238">DNA-binding</keyword>
<dbReference type="HAMAP" id="MF_01480">
    <property type="entry name" value="Cas9"/>
    <property type="match status" value="1"/>
</dbReference>
<keyword evidence="7 13" id="KW-0460">Magnesium</keyword>
<evidence type="ECO:0000256" key="1">
    <source>
        <dbReference type="ARBA" id="ARBA00001946"/>
    </source>
</evidence>
<dbReference type="GO" id="GO:0003677">
    <property type="term" value="F:DNA binding"/>
    <property type="evidence" value="ECO:0007669"/>
    <property type="project" value="UniProtKB-UniRule"/>
</dbReference>
<dbReference type="GO" id="GO:0046872">
    <property type="term" value="F:metal ion binding"/>
    <property type="evidence" value="ECO:0007669"/>
    <property type="project" value="UniProtKB-UniRule"/>
</dbReference>
<comment type="subunit">
    <text evidence="12 13">Monomer. Binds crRNA and tracrRNA.</text>
</comment>
<evidence type="ECO:0000256" key="9">
    <source>
        <dbReference type="ARBA" id="ARBA00023118"/>
    </source>
</evidence>
<comment type="domain">
    <text evidence="13">Has 2 endonuclease domains. The discontinuous RuvC-like domain cleaves the target DNA noncomplementary to crRNA while the HNH nuclease domain cleaves the target DNA complementary to crRNA.</text>
</comment>
<protein>
    <recommendedName>
        <fullName evidence="13">CRISPR-associated endonuclease Cas9</fullName>
        <ecNumber evidence="13">3.1.-.-</ecNumber>
    </recommendedName>
</protein>
<reference evidence="16 17" key="1">
    <citation type="submission" date="2019-06" db="EMBL/GenBank/DDBJ databases">
        <title>Genome analyses of bacteria isolated from kimchi.</title>
        <authorList>
            <person name="Lee S."/>
            <person name="Ahn S."/>
            <person name="Roh S."/>
        </authorList>
    </citation>
    <scope>NUCLEOTIDE SEQUENCE [LARGE SCALE GENOMIC DNA]</scope>
    <source>
        <strain evidence="16 17">CBA3616</strain>
    </source>
</reference>
<dbReference type="EC" id="3.1.-.-" evidence="13"/>
<dbReference type="GO" id="GO:0016787">
    <property type="term" value="F:hydrolase activity"/>
    <property type="evidence" value="ECO:0007669"/>
    <property type="project" value="UniProtKB-KW"/>
</dbReference>
<comment type="cofactor">
    <cofactor evidence="1 13">
        <name>Mg(2+)</name>
        <dbReference type="ChEBI" id="CHEBI:18420"/>
    </cofactor>
</comment>
<keyword evidence="5 13" id="KW-0255">Endonuclease</keyword>
<feature type="coiled-coil region" evidence="14">
    <location>
        <begin position="635"/>
        <end position="673"/>
    </location>
</feature>
<comment type="function">
    <text evidence="13">CRISPR (clustered regularly interspaced short palindromic repeat) is an adaptive immune system that provides protection against mobile genetic elements (viruses, transposable elements and conjugative plasmids). CRISPR clusters contain spacers, sequences complementary to antecedent mobile elements, and target invading nucleic acids. CRISPR clusters are transcribed and processed into CRISPR RNA (crRNA). In type II CRISPR systems correct processing of pre-crRNA requires a trans-encoded small RNA (tracrRNA), endogenous ribonuclease 3 (rnc) and this protein. The tracrRNA serves as a guide for ribonuclease 3-aided processing of pre-crRNA. Subsequently Cas9/crRNA/tracrRNA endonucleolytically cleaves linear or circular dsDNA target complementary to the spacer; Cas9 is inactive in the absence of the 2 guide RNAs (gRNA). Cas9 recognizes the protospacer adjacent motif (PAM) in the CRISPR repeat sequences to help distinguish self versus nonself, as targets within the bacterial CRISPR locus do not have PAMs. PAM recognition is also required for catalytic activity.</text>
</comment>
<evidence type="ECO:0000256" key="11">
    <source>
        <dbReference type="ARBA" id="ARBA00023211"/>
    </source>
</evidence>
<keyword evidence="14" id="KW-0175">Coiled coil</keyword>
<dbReference type="InterPro" id="IPR033114">
    <property type="entry name" value="HNH_CAS9"/>
</dbReference>
<dbReference type="InterPro" id="IPR003615">
    <property type="entry name" value="HNH_nuc"/>
</dbReference>
<evidence type="ECO:0000256" key="8">
    <source>
        <dbReference type="ARBA" id="ARBA00022884"/>
    </source>
</evidence>
<evidence type="ECO:0000256" key="2">
    <source>
        <dbReference type="ARBA" id="ARBA00005244"/>
    </source>
</evidence>
<dbReference type="GO" id="GO:0051607">
    <property type="term" value="P:defense response to virus"/>
    <property type="evidence" value="ECO:0007669"/>
    <property type="project" value="UniProtKB-UniRule"/>
</dbReference>
<dbReference type="PROSITE" id="PS51749">
    <property type="entry name" value="HNH_CAS9"/>
    <property type="match status" value="1"/>
</dbReference>
<keyword evidence="8 13" id="KW-0694">RNA-binding</keyword>
<evidence type="ECO:0000256" key="5">
    <source>
        <dbReference type="ARBA" id="ARBA00022759"/>
    </source>
</evidence>
<dbReference type="InterPro" id="IPR055228">
    <property type="entry name" value="Cas9_RuvC"/>
</dbReference>
<comment type="similarity">
    <text evidence="13">Belongs to the CRISPR-associated Cas9 family.</text>
</comment>
<feature type="binding site" evidence="13">
    <location>
        <position position="738"/>
    </location>
    <ligand>
        <name>Mg(2+)</name>
        <dbReference type="ChEBI" id="CHEBI:18420"/>
        <label>2</label>
    </ligand>
</feature>
<dbReference type="GO" id="GO:0003723">
    <property type="term" value="F:RNA binding"/>
    <property type="evidence" value="ECO:0007669"/>
    <property type="project" value="UniProtKB-UniRule"/>
</dbReference>
<keyword evidence="6 13" id="KW-0378">Hydrolase</keyword>
<name>A0A5B8TH54_9LACO</name>
<evidence type="ECO:0000256" key="13">
    <source>
        <dbReference type="HAMAP-Rule" id="MF_01480"/>
    </source>
</evidence>
<dbReference type="Proteomes" id="UP000321772">
    <property type="component" value="Chromosome"/>
</dbReference>
<dbReference type="Pfam" id="PF18470">
    <property type="entry name" value="Cas9_a"/>
    <property type="match status" value="1"/>
</dbReference>
<dbReference type="EMBL" id="CP042392">
    <property type="protein sequence ID" value="QEA52496.1"/>
    <property type="molecule type" value="Genomic_DNA"/>
</dbReference>
<feature type="binding site" evidence="13">
    <location>
        <position position="525"/>
    </location>
    <ligand>
        <name>Mg(2+)</name>
        <dbReference type="ChEBI" id="CHEBI:18420"/>
        <label>1</label>
    </ligand>
</feature>
<evidence type="ECO:0000259" key="15">
    <source>
        <dbReference type="PROSITE" id="PS51749"/>
    </source>
</evidence>
<dbReference type="Gene3D" id="3.30.420.10">
    <property type="entry name" value="Ribonuclease H-like superfamily/Ribonuclease H"/>
    <property type="match status" value="3"/>
</dbReference>
<dbReference type="InterPro" id="IPR040619">
    <property type="entry name" value="Cas9_alpha-helical_lobe"/>
</dbReference>